<reference evidence="1 2" key="1">
    <citation type="submission" date="2020-07" db="EMBL/GenBank/DDBJ databases">
        <title>Comparative genomics of pyrophilous fungi reveals a link between fire events and developmental genes.</title>
        <authorList>
            <consortium name="DOE Joint Genome Institute"/>
            <person name="Steindorff A.S."/>
            <person name="Carver A."/>
            <person name="Calhoun S."/>
            <person name="Stillman K."/>
            <person name="Liu H."/>
            <person name="Lipzen A."/>
            <person name="Pangilinan J."/>
            <person name="Labutti K."/>
            <person name="Bruns T.D."/>
            <person name="Grigoriev I.V."/>
        </authorList>
    </citation>
    <scope>NUCLEOTIDE SEQUENCE [LARGE SCALE GENOMIC DNA]</scope>
    <source>
        <strain evidence="1 2">CBS 144469</strain>
    </source>
</reference>
<protein>
    <submittedName>
        <fullName evidence="1">Uncharacterized protein</fullName>
    </submittedName>
</protein>
<accession>A0A8H6IFW7</accession>
<dbReference type="Proteomes" id="UP000521943">
    <property type="component" value="Unassembled WGS sequence"/>
</dbReference>
<dbReference type="Pfam" id="PF00023">
    <property type="entry name" value="Ank"/>
    <property type="match status" value="1"/>
</dbReference>
<name>A0A8H6IFW7_9AGAR</name>
<evidence type="ECO:0000313" key="2">
    <source>
        <dbReference type="Proteomes" id="UP000521943"/>
    </source>
</evidence>
<organism evidence="1 2">
    <name type="scientific">Ephemerocybe angulata</name>
    <dbReference type="NCBI Taxonomy" id="980116"/>
    <lineage>
        <taxon>Eukaryota</taxon>
        <taxon>Fungi</taxon>
        <taxon>Dikarya</taxon>
        <taxon>Basidiomycota</taxon>
        <taxon>Agaricomycotina</taxon>
        <taxon>Agaricomycetes</taxon>
        <taxon>Agaricomycetidae</taxon>
        <taxon>Agaricales</taxon>
        <taxon>Agaricineae</taxon>
        <taxon>Psathyrellaceae</taxon>
        <taxon>Ephemerocybe</taxon>
    </lineage>
</organism>
<dbReference type="SUPFAM" id="SSF48403">
    <property type="entry name" value="Ankyrin repeat"/>
    <property type="match status" value="1"/>
</dbReference>
<comment type="caution">
    <text evidence="1">The sequence shown here is derived from an EMBL/GenBank/DDBJ whole genome shotgun (WGS) entry which is preliminary data.</text>
</comment>
<keyword evidence="2" id="KW-1185">Reference proteome</keyword>
<evidence type="ECO:0000313" key="1">
    <source>
        <dbReference type="EMBL" id="KAF6763598.1"/>
    </source>
</evidence>
<dbReference type="Gene3D" id="1.25.40.20">
    <property type="entry name" value="Ankyrin repeat-containing domain"/>
    <property type="match status" value="1"/>
</dbReference>
<proteinExistence type="predicted"/>
<dbReference type="OrthoDB" id="341259at2759"/>
<dbReference type="EMBL" id="JACGCI010000005">
    <property type="protein sequence ID" value="KAF6763598.1"/>
    <property type="molecule type" value="Genomic_DNA"/>
</dbReference>
<dbReference type="InterPro" id="IPR002110">
    <property type="entry name" value="Ankyrin_rpt"/>
</dbReference>
<sequence>MLAARYGLEAVAKLLLTAPGINVNAADTGGRTALTWAVFAGKEAIVLDLCAVPEIIVDVADVKRRLEHPPKGWPYGTRILKDKQDKCVRILEEFAGSNGGGAQDGAVSEKPGGG</sequence>
<dbReference type="AlphaFoldDB" id="A0A8H6IFW7"/>
<gene>
    <name evidence="1" type="ORF">DFP72DRAFT_872885</name>
</gene>
<dbReference type="InterPro" id="IPR036770">
    <property type="entry name" value="Ankyrin_rpt-contain_sf"/>
</dbReference>